<feature type="non-terminal residue" evidence="2">
    <location>
        <position position="75"/>
    </location>
</feature>
<comment type="caution">
    <text evidence="2">The sequence shown here is derived from an EMBL/GenBank/DDBJ whole genome shotgun (WGS) entry which is preliminary data.</text>
</comment>
<evidence type="ECO:0000313" key="3">
    <source>
        <dbReference type="Proteomes" id="UP001154282"/>
    </source>
</evidence>
<name>A0AAV0S7F0_9ROSI</name>
<organism evidence="2 3">
    <name type="scientific">Linum tenue</name>
    <dbReference type="NCBI Taxonomy" id="586396"/>
    <lineage>
        <taxon>Eukaryota</taxon>
        <taxon>Viridiplantae</taxon>
        <taxon>Streptophyta</taxon>
        <taxon>Embryophyta</taxon>
        <taxon>Tracheophyta</taxon>
        <taxon>Spermatophyta</taxon>
        <taxon>Magnoliopsida</taxon>
        <taxon>eudicotyledons</taxon>
        <taxon>Gunneridae</taxon>
        <taxon>Pentapetalae</taxon>
        <taxon>rosids</taxon>
        <taxon>fabids</taxon>
        <taxon>Malpighiales</taxon>
        <taxon>Linaceae</taxon>
        <taxon>Linum</taxon>
    </lineage>
</organism>
<feature type="region of interest" description="Disordered" evidence="1">
    <location>
        <begin position="35"/>
        <end position="61"/>
    </location>
</feature>
<gene>
    <name evidence="2" type="ORF">LITE_LOCUS51776</name>
</gene>
<reference evidence="2" key="1">
    <citation type="submission" date="2022-08" db="EMBL/GenBank/DDBJ databases">
        <authorList>
            <person name="Gutierrez-Valencia J."/>
        </authorList>
    </citation>
    <scope>NUCLEOTIDE SEQUENCE</scope>
</reference>
<sequence length="75" mass="8684">MIYKKGDKAFVRCCHQSNKTRNQPEAYLKNIENKKEASWRRAEETPFPPPDMSSPNNSFPNFSFIKSKSAPIFDS</sequence>
<feature type="compositionally biased region" description="Basic and acidic residues" evidence="1">
    <location>
        <begin position="35"/>
        <end position="44"/>
    </location>
</feature>
<dbReference type="AlphaFoldDB" id="A0AAV0S7F0"/>
<dbReference type="EMBL" id="CAMGYJ010000011">
    <property type="protein sequence ID" value="CAI0628830.1"/>
    <property type="molecule type" value="Genomic_DNA"/>
</dbReference>
<evidence type="ECO:0000256" key="1">
    <source>
        <dbReference type="SAM" id="MobiDB-lite"/>
    </source>
</evidence>
<evidence type="ECO:0000313" key="2">
    <source>
        <dbReference type="EMBL" id="CAI0628830.1"/>
    </source>
</evidence>
<protein>
    <submittedName>
        <fullName evidence="2">Uncharacterized protein</fullName>
    </submittedName>
</protein>
<accession>A0AAV0S7F0</accession>
<dbReference type="Proteomes" id="UP001154282">
    <property type="component" value="Unassembled WGS sequence"/>
</dbReference>
<keyword evidence="3" id="KW-1185">Reference proteome</keyword>
<proteinExistence type="predicted"/>